<keyword evidence="2" id="KW-1185">Reference proteome</keyword>
<dbReference type="Proteomes" id="UP000467260">
    <property type="component" value="Chromosome"/>
</dbReference>
<evidence type="ECO:0000313" key="1">
    <source>
        <dbReference type="EMBL" id="BBZ25702.1"/>
    </source>
</evidence>
<dbReference type="AlphaFoldDB" id="A0A7I7X8E1"/>
<gene>
    <name evidence="1" type="ORF">MHIB_41200</name>
</gene>
<dbReference type="EMBL" id="AP022609">
    <property type="protein sequence ID" value="BBZ25702.1"/>
    <property type="molecule type" value="Genomic_DNA"/>
</dbReference>
<sequence>MLDRCELQARELVLGGFADQLKSAGVSPAGISQALEEVRSGKSPRQLIHEAGSEISTGVGGLGSGLSSQANALPQGRHWGNAPTWSAADVDALKTLGRRALPVSGSTS</sequence>
<dbReference type="KEGG" id="mhib:MHIB_41200"/>
<protein>
    <submittedName>
        <fullName evidence="1">Uncharacterized protein</fullName>
    </submittedName>
</protein>
<accession>A0A7I7X8E1</accession>
<evidence type="ECO:0000313" key="2">
    <source>
        <dbReference type="Proteomes" id="UP000467260"/>
    </source>
</evidence>
<name>A0A7I7X8E1_9MYCO</name>
<reference evidence="1 2" key="1">
    <citation type="journal article" date="2019" name="Emerg. Microbes Infect.">
        <title>Comprehensive subspecies identification of 175 nontuberculous mycobacteria species based on 7547 genomic profiles.</title>
        <authorList>
            <person name="Matsumoto Y."/>
            <person name="Kinjo T."/>
            <person name="Motooka D."/>
            <person name="Nabeya D."/>
            <person name="Jung N."/>
            <person name="Uechi K."/>
            <person name="Horii T."/>
            <person name="Iida T."/>
            <person name="Fujita J."/>
            <person name="Nakamura S."/>
        </authorList>
    </citation>
    <scope>NUCLEOTIDE SEQUENCE [LARGE SCALE GENOMIC DNA]</scope>
    <source>
        <strain evidence="1 2">JCM 13571</strain>
    </source>
</reference>
<organism evidence="1 2">
    <name type="scientific">Mycolicibacter hiberniae</name>
    <dbReference type="NCBI Taxonomy" id="29314"/>
    <lineage>
        <taxon>Bacteria</taxon>
        <taxon>Bacillati</taxon>
        <taxon>Actinomycetota</taxon>
        <taxon>Actinomycetes</taxon>
        <taxon>Mycobacteriales</taxon>
        <taxon>Mycobacteriaceae</taxon>
        <taxon>Mycolicibacter</taxon>
    </lineage>
</organism>
<proteinExistence type="predicted"/>